<dbReference type="RefSeq" id="WP_085099069.1">
    <property type="nucleotide sequence ID" value="NZ_JACKVQ010000007.1"/>
</dbReference>
<evidence type="ECO:0000313" key="3">
    <source>
        <dbReference type="Proteomes" id="UP000193285"/>
    </source>
</evidence>
<dbReference type="EMBL" id="LQPN01000072">
    <property type="protein sequence ID" value="ORW38335.1"/>
    <property type="molecule type" value="Genomic_DNA"/>
</dbReference>
<protein>
    <submittedName>
        <fullName evidence="2">Uncharacterized protein</fullName>
    </submittedName>
</protein>
<comment type="caution">
    <text evidence="2">The sequence shown here is derived from an EMBL/GenBank/DDBJ whole genome shotgun (WGS) entry which is preliminary data.</text>
</comment>
<proteinExistence type="predicted"/>
<organism evidence="2 3">
    <name type="scientific">Mycobacterium paraense</name>
    <dbReference type="NCBI Taxonomy" id="767916"/>
    <lineage>
        <taxon>Bacteria</taxon>
        <taxon>Bacillati</taxon>
        <taxon>Actinomycetota</taxon>
        <taxon>Actinomycetes</taxon>
        <taxon>Mycobacteriales</taxon>
        <taxon>Mycobacteriaceae</taxon>
        <taxon>Mycobacterium</taxon>
        <taxon>Mycobacterium simiae complex</taxon>
    </lineage>
</organism>
<keyword evidence="4" id="KW-1185">Reference proteome</keyword>
<name>A0A1X2A4L4_9MYCO</name>
<gene>
    <name evidence="2" type="ORF">AWB90_23900</name>
    <name evidence="1" type="ORF">AWB91_12595</name>
</gene>
<reference evidence="1" key="3">
    <citation type="submission" date="2016-01" db="EMBL/GenBank/DDBJ databases">
        <authorList>
            <person name="Ana R.F.D.C."/>
            <person name="Tarcisio F."/>
            <person name="Maria L.L."/>
            <person name="Monica P."/>
            <person name="Wana L.O.D.C."/>
            <person name="Elisabetta G."/>
            <person name="Jeann R.D.C.B."/>
            <person name="Veronica D.S."/>
            <person name="Karla V.B.L."/>
            <person name="Roberto B."/>
            <person name="Antonella G."/>
            <person name="Anna F."/>
            <person name="Alessandro M."/>
            <person name="Pamela F."/>
            <person name="Francesca D.L."/>
            <person name="Giulia F.S."/>
            <person name="Sara T."/>
            <person name="Fabio R."/>
            <person name="Olivier J."/>
            <person name="Nicola S."/>
            <person name="Enrico T."/>
        </authorList>
    </citation>
    <scope>NUCLEOTIDE SEQUENCE</scope>
    <source>
        <strain evidence="1">FI-07156</strain>
    </source>
</reference>
<accession>A0A1X2A4L4</accession>
<reference evidence="3 4" key="1">
    <citation type="journal article" date="2015" name="Emerg. Microbes Infect.">
        <title>Characterization of 17 strains belonging to the Mycobacterium simiae complex and description of Mycobacterium paraense sp. nov.</title>
        <authorList>
            <person name="Fusco da Costa A.R."/>
            <person name="Fedrizzi T."/>
            <person name="Lopes M.L."/>
            <person name="Pecorari M."/>
            <person name="Oliveira da Costa W.L."/>
            <person name="Giacobazzi E."/>
            <person name="da Costa Bahia J.R."/>
            <person name="De Sanctis V."/>
            <person name="Batista Lima K.V."/>
            <person name="Bertorelli R."/>
            <person name="Grottola A."/>
            <person name="Fabio A."/>
            <person name="Mariottini A."/>
            <person name="Ferretti P."/>
            <person name="Di Leva F."/>
            <person name="Fregni Serpini G."/>
            <person name="Tagliazucchi S."/>
            <person name="Rumpianesi F."/>
            <person name="Jousson O."/>
            <person name="Segata N."/>
            <person name="Tortoli E."/>
        </authorList>
    </citation>
    <scope>NUCLEOTIDE SEQUENCE [LARGE SCALE GENOMIC DNA]</scope>
    <source>
        <strain evidence="1 4">FI-07156</strain>
        <strain evidence="2 3">IEC33</strain>
    </source>
</reference>
<dbReference type="Proteomes" id="UP000193285">
    <property type="component" value="Unassembled WGS sequence"/>
</dbReference>
<evidence type="ECO:0000313" key="1">
    <source>
        <dbReference type="EMBL" id="ORW31843.1"/>
    </source>
</evidence>
<reference evidence="2" key="2">
    <citation type="submission" date="2016-01" db="EMBL/GenBank/DDBJ databases">
        <authorList>
            <person name="Oliw E.H."/>
        </authorList>
    </citation>
    <scope>NUCLEOTIDE SEQUENCE</scope>
    <source>
        <strain evidence="2">IEC33</strain>
    </source>
</reference>
<dbReference type="OrthoDB" id="4762627at2"/>
<dbReference type="Proteomes" id="UP000193801">
    <property type="component" value="Unassembled WGS sequence"/>
</dbReference>
<evidence type="ECO:0000313" key="2">
    <source>
        <dbReference type="EMBL" id="ORW38335.1"/>
    </source>
</evidence>
<sequence>MSGHYVVIVNNAITGQTTREDWYFTPCGDGCASVQPWGHARLADGQWSLDTTSNALCRNDITVFQAEDAHYVWNPNTLAGTVHLTGRSTACGRPLGYTFVNSVQFSPAP</sequence>
<evidence type="ECO:0000313" key="4">
    <source>
        <dbReference type="Proteomes" id="UP000193801"/>
    </source>
</evidence>
<dbReference type="AlphaFoldDB" id="A0A1X2A4L4"/>
<dbReference type="EMBL" id="LQPK01000010">
    <property type="protein sequence ID" value="ORW31843.1"/>
    <property type="molecule type" value="Genomic_DNA"/>
</dbReference>